<reference evidence="1" key="1">
    <citation type="submission" date="2014-05" db="EMBL/GenBank/DDBJ databases">
        <authorList>
            <person name="Chronopoulou M."/>
        </authorList>
    </citation>
    <scope>NUCLEOTIDE SEQUENCE</scope>
    <source>
        <tissue evidence="1">Whole organism</tissue>
    </source>
</reference>
<dbReference type="AlphaFoldDB" id="A0A0K2V2W6"/>
<organism evidence="1">
    <name type="scientific">Lepeophtheirus salmonis</name>
    <name type="common">Salmon louse</name>
    <name type="synonym">Caligus salmonis</name>
    <dbReference type="NCBI Taxonomy" id="72036"/>
    <lineage>
        <taxon>Eukaryota</taxon>
        <taxon>Metazoa</taxon>
        <taxon>Ecdysozoa</taxon>
        <taxon>Arthropoda</taxon>
        <taxon>Crustacea</taxon>
        <taxon>Multicrustacea</taxon>
        <taxon>Hexanauplia</taxon>
        <taxon>Copepoda</taxon>
        <taxon>Siphonostomatoida</taxon>
        <taxon>Caligidae</taxon>
        <taxon>Lepeophtheirus</taxon>
    </lineage>
</organism>
<evidence type="ECO:0000313" key="1">
    <source>
        <dbReference type="EMBL" id="CDW44316.1"/>
    </source>
</evidence>
<accession>A0A0K2V2W6</accession>
<proteinExistence type="predicted"/>
<dbReference type="EMBL" id="HACA01026955">
    <property type="protein sequence ID" value="CDW44316.1"/>
    <property type="molecule type" value="Transcribed_RNA"/>
</dbReference>
<sequence>MLYNFLHTKRLLVWVRFKDVVITNASKPSLFSSIICKAMSRCHK</sequence>
<name>A0A0K2V2W6_LEPSM</name>
<protein>
    <submittedName>
        <fullName evidence="1">Uncharacterized protein</fullName>
    </submittedName>
</protein>